<name>A0AAE3DN99_9FIRM</name>
<proteinExistence type="predicted"/>
<keyword evidence="2" id="KW-0456">Lyase</keyword>
<dbReference type="InterPro" id="IPR001150">
    <property type="entry name" value="Gly_radical"/>
</dbReference>
<gene>
    <name evidence="6" type="ORF">LKD45_12270</name>
</gene>
<dbReference type="InterPro" id="IPR051215">
    <property type="entry name" value="GRE"/>
</dbReference>
<dbReference type="Gene3D" id="3.20.70.20">
    <property type="match status" value="1"/>
</dbReference>
<reference evidence="6 7" key="1">
    <citation type="submission" date="2021-10" db="EMBL/GenBank/DDBJ databases">
        <title>Anaerobic single-cell dispensing facilitates the cultivation of human gut bacteria.</title>
        <authorList>
            <person name="Afrizal A."/>
        </authorList>
    </citation>
    <scope>NUCLEOTIDE SEQUENCE [LARGE SCALE GENOMIC DNA]</scope>
    <source>
        <strain evidence="6 7">CLA-AA-H244</strain>
    </source>
</reference>
<dbReference type="SUPFAM" id="SSF51998">
    <property type="entry name" value="PFL-like glycyl radical enzymes"/>
    <property type="match status" value="1"/>
</dbReference>
<dbReference type="PANTHER" id="PTHR43641">
    <property type="entry name" value="FORMATE ACETYLTRANSFERASE 3-RELATED"/>
    <property type="match status" value="1"/>
</dbReference>
<dbReference type="RefSeq" id="WP_308728698.1">
    <property type="nucleotide sequence ID" value="NZ_JAJEQF010000036.1"/>
</dbReference>
<dbReference type="GO" id="GO:0016829">
    <property type="term" value="F:lyase activity"/>
    <property type="evidence" value="ECO:0007669"/>
    <property type="project" value="UniProtKB-KW"/>
</dbReference>
<protein>
    <recommendedName>
        <fullName evidence="8">4-hydroxyphenylacetate decarboxylase large subunit</fullName>
    </recommendedName>
</protein>
<feature type="domain" description="Glycine radical" evidence="4">
    <location>
        <begin position="642"/>
        <end position="758"/>
    </location>
</feature>
<evidence type="ECO:0000313" key="6">
    <source>
        <dbReference type="EMBL" id="MCC2168452.1"/>
    </source>
</evidence>
<evidence type="ECO:0008006" key="8">
    <source>
        <dbReference type="Google" id="ProtNLM"/>
    </source>
</evidence>
<dbReference type="PROSITE" id="PS51554">
    <property type="entry name" value="PFL"/>
    <property type="match status" value="1"/>
</dbReference>
<dbReference type="Pfam" id="PF02901">
    <property type="entry name" value="PFL-like"/>
    <property type="match status" value="1"/>
</dbReference>
<evidence type="ECO:0000313" key="7">
    <source>
        <dbReference type="Proteomes" id="UP001199355"/>
    </source>
</evidence>
<evidence type="ECO:0000256" key="3">
    <source>
        <dbReference type="PROSITE-ProRule" id="PRU00493"/>
    </source>
</evidence>
<accession>A0AAE3DN99</accession>
<sequence length="758" mass="85932">MYHPNRILERELEFTKIYRENIGQPKAVRESRCMDAQMATYFVTIQPQDLIAGRISRPYVVFAQCMEGDGIDKTGYCIDVVNCEKELERMKADAAYSREDCMQAEEMIQFWKTENTNIKIRQQFPKSWAGSMGGDDYVHDNAAIHPLYRLAGVNLDFKKLFRLGVCGLRDEALRLSQETQEPEKKNFYEGVASVQESLRRVMGQYTTEAKRLAGQENDRVRQQELLQMAECLEHIQTAPPESMQEAIQLQCLYMLAARAVEIGRIDDYLGEFYRKDLKTGRITHDQAVRLLDNFFTIIETQCGRDTRVIIGGMGREHEKSADEFAMLVMDVLEVRREHFYPQISLRYYKEMNQDIYDRALRILGSGMTFPMLYNDDVNVPAVMRAMDVPRKAAEQYSFFGCGEYMLAVQSIGTPNTALNVAKVLELVLHDGINPATGILSGPLAAGQECKKLQDIICYEELEELLKTYLTFFIEIAGGFEELVYDVDGKEAEFLQLSCLQDDCMTRGRGMLNGGYRYLGGTVETYGNITLSDSMEAIRKVVFEEKRCTLQELVEALDCDFSGKEMLQQALLDAPKFGNDNEEADEIAVRLHEFICQTIRNQKNRTRLDSFLAVLINNNMNVTLGQFTGATPDGRNAHKFLSNGNSPYNGQDKEGLTALILSLTKLDNSIHAGGNQNLKFARSMFEGDLTQIKSVLGTFFDLGGQQVNLSVVCQKDLEDALVHPESHENLVVRVGGFTARFIDLDKKTQQDVLTRTAYC</sequence>
<dbReference type="Pfam" id="PF01228">
    <property type="entry name" value="Gly_radical"/>
    <property type="match status" value="1"/>
</dbReference>
<evidence type="ECO:0000256" key="1">
    <source>
        <dbReference type="ARBA" id="ARBA00022818"/>
    </source>
</evidence>
<dbReference type="AlphaFoldDB" id="A0AAE3DN99"/>
<dbReference type="PANTHER" id="PTHR43641:SF2">
    <property type="entry name" value="DEHYDRATASE YBIW-RELATED"/>
    <property type="match status" value="1"/>
</dbReference>
<feature type="modified residue" description="Glycine radical" evidence="3">
    <location>
        <position position="735"/>
    </location>
</feature>
<dbReference type="PROSITE" id="PS51149">
    <property type="entry name" value="GLY_RADICAL_2"/>
    <property type="match status" value="1"/>
</dbReference>
<evidence type="ECO:0000256" key="2">
    <source>
        <dbReference type="ARBA" id="ARBA00023239"/>
    </source>
</evidence>
<organism evidence="6 7">
    <name type="scientific">Gallintestinimicrobium propionicum</name>
    <dbReference type="NCBI Taxonomy" id="2981770"/>
    <lineage>
        <taxon>Bacteria</taxon>
        <taxon>Bacillati</taxon>
        <taxon>Bacillota</taxon>
        <taxon>Clostridia</taxon>
        <taxon>Lachnospirales</taxon>
        <taxon>Lachnospiraceae</taxon>
        <taxon>Gallintestinimicrobium</taxon>
    </lineage>
</organism>
<feature type="domain" description="PFL" evidence="5">
    <location>
        <begin position="1"/>
        <end position="635"/>
    </location>
</feature>
<evidence type="ECO:0000259" key="5">
    <source>
        <dbReference type="PROSITE" id="PS51554"/>
    </source>
</evidence>
<dbReference type="InterPro" id="IPR004184">
    <property type="entry name" value="PFL_dom"/>
</dbReference>
<evidence type="ECO:0000259" key="4">
    <source>
        <dbReference type="PROSITE" id="PS51149"/>
    </source>
</evidence>
<keyword evidence="7" id="KW-1185">Reference proteome</keyword>
<dbReference type="Proteomes" id="UP001199355">
    <property type="component" value="Unassembled WGS sequence"/>
</dbReference>
<keyword evidence="1 3" id="KW-0556">Organic radical</keyword>
<dbReference type="EMBL" id="JAJEQF010000036">
    <property type="protein sequence ID" value="MCC2168452.1"/>
    <property type="molecule type" value="Genomic_DNA"/>
</dbReference>
<comment type="caution">
    <text evidence="6">The sequence shown here is derived from an EMBL/GenBank/DDBJ whole genome shotgun (WGS) entry which is preliminary data.</text>
</comment>
<dbReference type="GO" id="GO:0005829">
    <property type="term" value="C:cytosol"/>
    <property type="evidence" value="ECO:0007669"/>
    <property type="project" value="TreeGrafter"/>
</dbReference>